<feature type="domain" description="DUF6630" evidence="1">
    <location>
        <begin position="32"/>
        <end position="173"/>
    </location>
</feature>
<dbReference type="RefSeq" id="WP_309263090.1">
    <property type="nucleotide sequence ID" value="NZ_JARUHG010000004.1"/>
</dbReference>
<accession>A0ABU1CG83</accession>
<protein>
    <recommendedName>
        <fullName evidence="1">DUF6630 domain-containing protein</fullName>
    </recommendedName>
</protein>
<proteinExistence type="predicted"/>
<keyword evidence="3" id="KW-1185">Reference proteome</keyword>
<dbReference type="InterPro" id="IPR046582">
    <property type="entry name" value="DUF6630"/>
</dbReference>
<organism evidence="2 3">
    <name type="scientific">Lysobacter arvi</name>
    <dbReference type="NCBI Taxonomy" id="3038776"/>
    <lineage>
        <taxon>Bacteria</taxon>
        <taxon>Pseudomonadati</taxon>
        <taxon>Pseudomonadota</taxon>
        <taxon>Gammaproteobacteria</taxon>
        <taxon>Lysobacterales</taxon>
        <taxon>Lysobacteraceae</taxon>
        <taxon>Lysobacter</taxon>
    </lineage>
</organism>
<dbReference type="Proteomes" id="UP001233535">
    <property type="component" value="Unassembled WGS sequence"/>
</dbReference>
<dbReference type="EMBL" id="JARUHG010000004">
    <property type="protein sequence ID" value="MDR0183957.1"/>
    <property type="molecule type" value="Genomic_DNA"/>
</dbReference>
<sequence length="176" mass="19657">MHSEYDPDDNFARAFHDDADLDEDAAQEAVAWQFLLLVNPDDEDAAMEQFGRCREALADGDDAVQALREAIDWRAGFHVDESDAAGLIDVLDELAARFGLRIDWGFDADDDDALSEAEVPALVNVAFDRLREHHYTLWTYETGEPTQAGFITRQRDDEALRMVAGALGFHVRTGAL</sequence>
<reference evidence="2 3" key="1">
    <citation type="submission" date="2023-04" db="EMBL/GenBank/DDBJ databases">
        <title>Lysobacter sp. strain UC isolated from soil sample.</title>
        <authorList>
            <person name="Choksket S."/>
            <person name="Harshvardhan F."/>
            <person name="Rana R."/>
            <person name="Patil P.B."/>
            <person name="Korpole S."/>
        </authorList>
    </citation>
    <scope>NUCLEOTIDE SEQUENCE [LARGE SCALE GENOMIC DNA]</scope>
    <source>
        <strain evidence="2 3">UC</strain>
    </source>
</reference>
<evidence type="ECO:0000313" key="2">
    <source>
        <dbReference type="EMBL" id="MDR0183957.1"/>
    </source>
</evidence>
<evidence type="ECO:0000259" key="1">
    <source>
        <dbReference type="Pfam" id="PF20335"/>
    </source>
</evidence>
<gene>
    <name evidence="2" type="ORF">P8609_13415</name>
</gene>
<evidence type="ECO:0000313" key="3">
    <source>
        <dbReference type="Proteomes" id="UP001233535"/>
    </source>
</evidence>
<comment type="caution">
    <text evidence="2">The sequence shown here is derived from an EMBL/GenBank/DDBJ whole genome shotgun (WGS) entry which is preliminary data.</text>
</comment>
<name>A0ABU1CG83_9GAMM</name>
<dbReference type="Pfam" id="PF20335">
    <property type="entry name" value="DUF6630"/>
    <property type="match status" value="1"/>
</dbReference>